<gene>
    <name evidence="1" type="ORF">CDAR_281461</name>
</gene>
<evidence type="ECO:0000313" key="1">
    <source>
        <dbReference type="EMBL" id="GIY71797.1"/>
    </source>
</evidence>
<organism evidence="1 2">
    <name type="scientific">Caerostris darwini</name>
    <dbReference type="NCBI Taxonomy" id="1538125"/>
    <lineage>
        <taxon>Eukaryota</taxon>
        <taxon>Metazoa</taxon>
        <taxon>Ecdysozoa</taxon>
        <taxon>Arthropoda</taxon>
        <taxon>Chelicerata</taxon>
        <taxon>Arachnida</taxon>
        <taxon>Araneae</taxon>
        <taxon>Araneomorphae</taxon>
        <taxon>Entelegynae</taxon>
        <taxon>Araneoidea</taxon>
        <taxon>Araneidae</taxon>
        <taxon>Caerostris</taxon>
    </lineage>
</organism>
<sequence>MKKNIPKISFDFAPCFGLHCNTADTRGRKLLQAPSPVVDRTEPVRRLVRSELHAVFVGLSKATDLQILAWSAPLRPKGGWSKSIPFHHIETLPLYSLLDPLNANHALQVKKREFLFYK</sequence>
<comment type="caution">
    <text evidence="1">The sequence shown here is derived from an EMBL/GenBank/DDBJ whole genome shotgun (WGS) entry which is preliminary data.</text>
</comment>
<dbReference type="AlphaFoldDB" id="A0AAV4VN52"/>
<dbReference type="Proteomes" id="UP001054837">
    <property type="component" value="Unassembled WGS sequence"/>
</dbReference>
<protein>
    <recommendedName>
        <fullName evidence="3">Maturase K</fullName>
    </recommendedName>
</protein>
<dbReference type="EMBL" id="BPLQ01013388">
    <property type="protein sequence ID" value="GIY71797.1"/>
    <property type="molecule type" value="Genomic_DNA"/>
</dbReference>
<evidence type="ECO:0000313" key="2">
    <source>
        <dbReference type="Proteomes" id="UP001054837"/>
    </source>
</evidence>
<proteinExistence type="predicted"/>
<evidence type="ECO:0008006" key="3">
    <source>
        <dbReference type="Google" id="ProtNLM"/>
    </source>
</evidence>
<reference evidence="1 2" key="1">
    <citation type="submission" date="2021-06" db="EMBL/GenBank/DDBJ databases">
        <title>Caerostris darwini draft genome.</title>
        <authorList>
            <person name="Kono N."/>
            <person name="Arakawa K."/>
        </authorList>
    </citation>
    <scope>NUCLEOTIDE SEQUENCE [LARGE SCALE GENOMIC DNA]</scope>
</reference>
<accession>A0AAV4VN52</accession>
<name>A0AAV4VN52_9ARAC</name>
<keyword evidence="2" id="KW-1185">Reference proteome</keyword>